<dbReference type="AlphaFoldDB" id="A0A5N6SF70"/>
<evidence type="ECO:0000313" key="2">
    <source>
        <dbReference type="EMBL" id="KAE8133245.1"/>
    </source>
</evidence>
<keyword evidence="1" id="KW-0472">Membrane</keyword>
<dbReference type="GeneID" id="43639972"/>
<feature type="transmembrane region" description="Helical" evidence="1">
    <location>
        <begin position="27"/>
        <end position="49"/>
    </location>
</feature>
<keyword evidence="3" id="KW-1185">Reference proteome</keyword>
<accession>A0A5N6SF70</accession>
<evidence type="ECO:0000313" key="3">
    <source>
        <dbReference type="Proteomes" id="UP000325672"/>
    </source>
</evidence>
<name>A0A5N6SF70_ASPPS</name>
<organism evidence="2 3">
    <name type="scientific">Aspergillus pseudotamarii</name>
    <dbReference type="NCBI Taxonomy" id="132259"/>
    <lineage>
        <taxon>Eukaryota</taxon>
        <taxon>Fungi</taxon>
        <taxon>Dikarya</taxon>
        <taxon>Ascomycota</taxon>
        <taxon>Pezizomycotina</taxon>
        <taxon>Eurotiomycetes</taxon>
        <taxon>Eurotiomycetidae</taxon>
        <taxon>Eurotiales</taxon>
        <taxon>Aspergillaceae</taxon>
        <taxon>Aspergillus</taxon>
        <taxon>Aspergillus subgen. Circumdati</taxon>
    </lineage>
</organism>
<evidence type="ECO:0000256" key="1">
    <source>
        <dbReference type="SAM" id="Phobius"/>
    </source>
</evidence>
<dbReference type="RefSeq" id="XP_031909308.1">
    <property type="nucleotide sequence ID" value="XM_032055762.1"/>
</dbReference>
<keyword evidence="1" id="KW-0812">Transmembrane</keyword>
<protein>
    <submittedName>
        <fullName evidence="2">Uncharacterized protein</fullName>
    </submittedName>
</protein>
<dbReference type="Proteomes" id="UP000325672">
    <property type="component" value="Unassembled WGS sequence"/>
</dbReference>
<reference evidence="2 3" key="1">
    <citation type="submission" date="2019-04" db="EMBL/GenBank/DDBJ databases">
        <title>Friends and foes A comparative genomics study of 23 Aspergillus species from section Flavi.</title>
        <authorList>
            <consortium name="DOE Joint Genome Institute"/>
            <person name="Kjaerbolling I."/>
            <person name="Vesth T."/>
            <person name="Frisvad J.C."/>
            <person name="Nybo J.L."/>
            <person name="Theobald S."/>
            <person name="Kildgaard S."/>
            <person name="Isbrandt T."/>
            <person name="Kuo A."/>
            <person name="Sato A."/>
            <person name="Lyhne E.K."/>
            <person name="Kogle M.E."/>
            <person name="Wiebenga A."/>
            <person name="Kun R.S."/>
            <person name="Lubbers R.J."/>
            <person name="Makela M.R."/>
            <person name="Barry K."/>
            <person name="Chovatia M."/>
            <person name="Clum A."/>
            <person name="Daum C."/>
            <person name="Haridas S."/>
            <person name="He G."/>
            <person name="LaButti K."/>
            <person name="Lipzen A."/>
            <person name="Mondo S."/>
            <person name="Riley R."/>
            <person name="Salamov A."/>
            <person name="Simmons B.A."/>
            <person name="Magnuson J.K."/>
            <person name="Henrissat B."/>
            <person name="Mortensen U.H."/>
            <person name="Larsen T.O."/>
            <person name="Devries R.P."/>
            <person name="Grigoriev I.V."/>
            <person name="Machida M."/>
            <person name="Baker S.E."/>
            <person name="Andersen M.R."/>
        </authorList>
    </citation>
    <scope>NUCLEOTIDE SEQUENCE [LARGE SCALE GENOMIC DNA]</scope>
    <source>
        <strain evidence="2 3">CBS 117625</strain>
    </source>
</reference>
<gene>
    <name evidence="2" type="ORF">BDV38DRAFT_258744</name>
</gene>
<sequence>MEIGINHLRRMAITWQKRMNFEEWGSFLFYLILFLLLFHFFLSCLIFGMRVSED</sequence>
<dbReference type="EMBL" id="ML743619">
    <property type="protein sequence ID" value="KAE8133245.1"/>
    <property type="molecule type" value="Genomic_DNA"/>
</dbReference>
<proteinExistence type="predicted"/>
<keyword evidence="1" id="KW-1133">Transmembrane helix</keyword>